<evidence type="ECO:0000256" key="9">
    <source>
        <dbReference type="ARBA" id="ARBA00023014"/>
    </source>
</evidence>
<keyword evidence="6" id="KW-0479">Metal-binding</keyword>
<evidence type="ECO:0000256" key="7">
    <source>
        <dbReference type="ARBA" id="ARBA00022898"/>
    </source>
</evidence>
<evidence type="ECO:0000259" key="13">
    <source>
        <dbReference type="Pfam" id="PF04055"/>
    </source>
</evidence>
<dbReference type="GO" id="GO:0051539">
    <property type="term" value="F:4 iron, 4 sulfur cluster binding"/>
    <property type="evidence" value="ECO:0007669"/>
    <property type="project" value="UniProtKB-KW"/>
</dbReference>
<dbReference type="Proteomes" id="UP000315471">
    <property type="component" value="Unassembled WGS sequence"/>
</dbReference>
<dbReference type="InterPro" id="IPR025895">
    <property type="entry name" value="LAM_C_dom"/>
</dbReference>
<dbReference type="InterPro" id="IPR003739">
    <property type="entry name" value="Lys_aminomutase/Glu_NH3_mut"/>
</dbReference>
<organism evidence="15 16">
    <name type="scientific">Novipirellula aureliae</name>
    <dbReference type="NCBI Taxonomy" id="2527966"/>
    <lineage>
        <taxon>Bacteria</taxon>
        <taxon>Pseudomonadati</taxon>
        <taxon>Planctomycetota</taxon>
        <taxon>Planctomycetia</taxon>
        <taxon>Pirellulales</taxon>
        <taxon>Pirellulaceae</taxon>
        <taxon>Novipirellula</taxon>
    </lineage>
</organism>
<comment type="similarity">
    <text evidence="3">Belongs to the radical SAM superfamily. KamA family.</text>
</comment>
<dbReference type="RefSeq" id="WP_146602519.1">
    <property type="nucleotide sequence ID" value="NZ_SJPY01000010.1"/>
</dbReference>
<comment type="caution">
    <text evidence="15">The sequence shown here is derived from an EMBL/GenBank/DDBJ whole genome shotgun (WGS) entry which is preliminary data.</text>
</comment>
<dbReference type="AlphaFoldDB" id="A0A5C6DKE1"/>
<keyword evidence="9" id="KW-0411">Iron-sulfur</keyword>
<evidence type="ECO:0000256" key="10">
    <source>
        <dbReference type="ARBA" id="ARBA00023235"/>
    </source>
</evidence>
<proteinExistence type="inferred from homology"/>
<dbReference type="PANTHER" id="PTHR30538">
    <property type="entry name" value="LYSINE 2,3-AMINOMUTASE-RELATED"/>
    <property type="match status" value="1"/>
</dbReference>
<dbReference type="SFLD" id="SFLDS00029">
    <property type="entry name" value="Radical_SAM"/>
    <property type="match status" value="1"/>
</dbReference>
<dbReference type="Gene3D" id="6.10.140.1170">
    <property type="match status" value="1"/>
</dbReference>
<evidence type="ECO:0000256" key="1">
    <source>
        <dbReference type="ARBA" id="ARBA00001933"/>
    </source>
</evidence>
<feature type="domain" description="Radical SAM core" evidence="13">
    <location>
        <begin position="170"/>
        <end position="338"/>
    </location>
</feature>
<dbReference type="GO" id="GO:0046872">
    <property type="term" value="F:metal ion binding"/>
    <property type="evidence" value="ECO:0007669"/>
    <property type="project" value="UniProtKB-KW"/>
</dbReference>
<dbReference type="OrthoDB" id="9768064at2"/>
<feature type="region of interest" description="Disordered" evidence="12">
    <location>
        <begin position="1"/>
        <end position="28"/>
    </location>
</feature>
<evidence type="ECO:0000259" key="14">
    <source>
        <dbReference type="Pfam" id="PF12544"/>
    </source>
</evidence>
<sequence length="490" mass="55900">MESGATNMPDLQQCRALPQSQQPQDRTETRVPLLNYEFKQGAFWHRIPAWRHITETEFGDHQWQQRNCITSVENIESVLGGELPAGFANDLRAGLQRTPMRIRITPYIFSLIDWSSPQEDPLRRQFLPMGSQFTADHPCCMDDSLNEDGDRSAPFLTHRYPDKVLFLPVSVCPVYCSYCTRSRLVGGSTEAKSKTPYGASKDSWEETFAYIRRNTEIEDVVISGGDAFMLRAEIIEHIGNRLLEIPHVRRFRYATKGLAVLPMKITSDDAWVHALKRISDRGKSMMKEVCIHTHIGSEQEMSEWTFNAMQRLTEMGIKVRNQAVLLRGVNDSFDSMYRTIKKLSYLNIQPYLVFLHDMVPGCEHLRTTLSHAEQLFKQLLGTTAGFNVPRFVCDAPGGGGKRQISSYERYDREIGVSAWVAPRVKPGRIFYYYDPIDQLPESGQAIWANDDERKRRLAAFEHEVQESLALERCGIASSSEIGCGDPHVIR</sequence>
<keyword evidence="7 11" id="KW-0663">Pyridoxal phosphate</keyword>
<evidence type="ECO:0000256" key="5">
    <source>
        <dbReference type="ARBA" id="ARBA00022691"/>
    </source>
</evidence>
<gene>
    <name evidence="15" type="primary">kamA</name>
    <name evidence="15" type="ORF">Q31b_54450</name>
</gene>
<keyword evidence="8" id="KW-0408">Iron</keyword>
<dbReference type="EMBL" id="SJPY01000010">
    <property type="protein sequence ID" value="TWU35349.1"/>
    <property type="molecule type" value="Genomic_DNA"/>
</dbReference>
<dbReference type="SFLD" id="SFLDG01070">
    <property type="entry name" value="PLP-dependent"/>
    <property type="match status" value="1"/>
</dbReference>
<dbReference type="Pfam" id="PF04055">
    <property type="entry name" value="Radical_SAM"/>
    <property type="match status" value="1"/>
</dbReference>
<feature type="compositionally biased region" description="Polar residues" evidence="12">
    <location>
        <begin position="1"/>
        <end position="10"/>
    </location>
</feature>
<feature type="modified residue" description="N6-(pyridoxal phosphate)lysine" evidence="11">
    <location>
        <position position="401"/>
    </location>
</feature>
<evidence type="ECO:0000313" key="15">
    <source>
        <dbReference type="EMBL" id="TWU35349.1"/>
    </source>
</evidence>
<dbReference type="InterPro" id="IPR013785">
    <property type="entry name" value="Aldolase_TIM"/>
</dbReference>
<keyword evidence="16" id="KW-1185">Reference proteome</keyword>
<dbReference type="PANTHER" id="PTHR30538:SF0">
    <property type="entry name" value="L-LYSINE 2,3-AMINOMUTASE AQ_1632-RELATED"/>
    <property type="match status" value="1"/>
</dbReference>
<evidence type="ECO:0000256" key="4">
    <source>
        <dbReference type="ARBA" id="ARBA00022485"/>
    </source>
</evidence>
<dbReference type="Gene3D" id="3.20.20.70">
    <property type="entry name" value="Aldolase class I"/>
    <property type="match status" value="1"/>
</dbReference>
<keyword evidence="10 15" id="KW-0413">Isomerase</keyword>
<evidence type="ECO:0000256" key="12">
    <source>
        <dbReference type="SAM" id="MobiDB-lite"/>
    </source>
</evidence>
<dbReference type="InterPro" id="IPR058240">
    <property type="entry name" value="rSAM_sf"/>
</dbReference>
<protein>
    <submittedName>
        <fullName evidence="15">L-lysine 2,3-aminomutase</fullName>
        <ecNumber evidence="15">5.4.3.2</ecNumber>
    </submittedName>
</protein>
<reference evidence="15 16" key="1">
    <citation type="submission" date="2019-02" db="EMBL/GenBank/DDBJ databases">
        <title>Deep-cultivation of Planctomycetes and their phenomic and genomic characterization uncovers novel biology.</title>
        <authorList>
            <person name="Wiegand S."/>
            <person name="Jogler M."/>
            <person name="Boedeker C."/>
            <person name="Pinto D."/>
            <person name="Vollmers J."/>
            <person name="Rivas-Marin E."/>
            <person name="Kohn T."/>
            <person name="Peeters S.H."/>
            <person name="Heuer A."/>
            <person name="Rast P."/>
            <person name="Oberbeckmann S."/>
            <person name="Bunk B."/>
            <person name="Jeske O."/>
            <person name="Meyerdierks A."/>
            <person name="Storesund J.E."/>
            <person name="Kallscheuer N."/>
            <person name="Luecker S."/>
            <person name="Lage O.M."/>
            <person name="Pohl T."/>
            <person name="Merkel B.J."/>
            <person name="Hornburger P."/>
            <person name="Mueller R.-W."/>
            <person name="Bruemmer F."/>
            <person name="Labrenz M."/>
            <person name="Spormann A.M."/>
            <person name="Op Den Camp H."/>
            <person name="Overmann J."/>
            <person name="Amann R."/>
            <person name="Jetten M.S.M."/>
            <person name="Mascher T."/>
            <person name="Medema M.H."/>
            <person name="Devos D.P."/>
            <person name="Kaster A.-K."/>
            <person name="Ovreas L."/>
            <person name="Rohde M."/>
            <person name="Galperin M.Y."/>
            <person name="Jogler C."/>
        </authorList>
    </citation>
    <scope>NUCLEOTIDE SEQUENCE [LARGE SCALE GENOMIC DNA]</scope>
    <source>
        <strain evidence="15 16">Q31b</strain>
    </source>
</reference>
<dbReference type="GO" id="GO:0050066">
    <property type="term" value="F:L-lysine 2,3-aminomutase activity"/>
    <property type="evidence" value="ECO:0007669"/>
    <property type="project" value="UniProtKB-EC"/>
</dbReference>
<evidence type="ECO:0000313" key="16">
    <source>
        <dbReference type="Proteomes" id="UP000315471"/>
    </source>
</evidence>
<dbReference type="Pfam" id="PF12544">
    <property type="entry name" value="LAM_C"/>
    <property type="match status" value="1"/>
</dbReference>
<dbReference type="SUPFAM" id="SSF102114">
    <property type="entry name" value="Radical SAM enzymes"/>
    <property type="match status" value="1"/>
</dbReference>
<evidence type="ECO:0000256" key="2">
    <source>
        <dbReference type="ARBA" id="ARBA00001966"/>
    </source>
</evidence>
<dbReference type="CDD" id="cd01335">
    <property type="entry name" value="Radical_SAM"/>
    <property type="match status" value="1"/>
</dbReference>
<dbReference type="InterPro" id="IPR007197">
    <property type="entry name" value="rSAM"/>
</dbReference>
<evidence type="ECO:0000256" key="6">
    <source>
        <dbReference type="ARBA" id="ARBA00022723"/>
    </source>
</evidence>
<keyword evidence="4" id="KW-0004">4Fe-4S</keyword>
<evidence type="ECO:0000256" key="11">
    <source>
        <dbReference type="PIRSR" id="PIRSR603739-50"/>
    </source>
</evidence>
<dbReference type="NCBIfam" id="TIGR00238">
    <property type="entry name" value="KamA family radical SAM protein"/>
    <property type="match status" value="1"/>
</dbReference>
<keyword evidence="5" id="KW-0949">S-adenosyl-L-methionine</keyword>
<dbReference type="EC" id="5.4.3.2" evidence="15"/>
<name>A0A5C6DKE1_9BACT</name>
<comment type="cofactor">
    <cofactor evidence="2">
        <name>[4Fe-4S] cluster</name>
        <dbReference type="ChEBI" id="CHEBI:49883"/>
    </cofactor>
</comment>
<feature type="domain" description="Lysine-2,3-aminomutase C-terminal" evidence="14">
    <location>
        <begin position="378"/>
        <end position="404"/>
    </location>
</feature>
<comment type="cofactor">
    <cofactor evidence="1 11">
        <name>pyridoxal 5'-phosphate</name>
        <dbReference type="ChEBI" id="CHEBI:597326"/>
    </cofactor>
</comment>
<evidence type="ECO:0000256" key="3">
    <source>
        <dbReference type="ARBA" id="ARBA00008703"/>
    </source>
</evidence>
<accession>A0A5C6DKE1</accession>
<evidence type="ECO:0000256" key="8">
    <source>
        <dbReference type="ARBA" id="ARBA00023004"/>
    </source>
</evidence>